<organism evidence="1 2">
    <name type="scientific">Sphaerodactylus townsendi</name>
    <dbReference type="NCBI Taxonomy" id="933632"/>
    <lineage>
        <taxon>Eukaryota</taxon>
        <taxon>Metazoa</taxon>
        <taxon>Chordata</taxon>
        <taxon>Craniata</taxon>
        <taxon>Vertebrata</taxon>
        <taxon>Euteleostomi</taxon>
        <taxon>Lepidosauria</taxon>
        <taxon>Squamata</taxon>
        <taxon>Bifurcata</taxon>
        <taxon>Gekkota</taxon>
        <taxon>Sphaerodactylidae</taxon>
        <taxon>Sphaerodactylus</taxon>
    </lineage>
</organism>
<sequence>MASGSFTPPRQEFARSAAEETRAKKGGCKQAPTELQPEKPAKTRRKDEAAGRVEAPPASKKAKAKVLPGSSAPSQSAAGTGGSPTSSSYPNRELECCVTPLANPTAEAAEEASINPGQVQGPRGSSGEGSDSDGQDNPAPNDLSEEEEEELEGEDLEEGARFSDTEEPPTEKVDQSPQFFKQEDIQLLINKTISALELHDQADAVEPPSQDKTNSSAKTIKGYPKGKADYFPKDAEGQKFFPVPEYFL</sequence>
<proteinExistence type="predicted"/>
<gene>
    <name evidence="1" type="ORF">K3G42_022197</name>
</gene>
<keyword evidence="2" id="KW-1185">Reference proteome</keyword>
<accession>A0ACB8F4A5</accession>
<protein>
    <submittedName>
        <fullName evidence="1">Uncharacterized protein</fullName>
    </submittedName>
</protein>
<reference evidence="1" key="1">
    <citation type="submission" date="2021-08" db="EMBL/GenBank/DDBJ databases">
        <title>The first chromosome-level gecko genome reveals the dynamic sex chromosomes of Neotropical dwarf geckos (Sphaerodactylidae: Sphaerodactylus).</title>
        <authorList>
            <person name="Pinto B.J."/>
            <person name="Keating S.E."/>
            <person name="Gamble T."/>
        </authorList>
    </citation>
    <scope>NUCLEOTIDE SEQUENCE</scope>
    <source>
        <strain evidence="1">TG3544</strain>
    </source>
</reference>
<evidence type="ECO:0000313" key="1">
    <source>
        <dbReference type="EMBL" id="KAH8000068.1"/>
    </source>
</evidence>
<comment type="caution">
    <text evidence="1">The sequence shown here is derived from an EMBL/GenBank/DDBJ whole genome shotgun (WGS) entry which is preliminary data.</text>
</comment>
<name>A0ACB8F4A5_9SAUR</name>
<dbReference type="EMBL" id="CM037618">
    <property type="protein sequence ID" value="KAH8000068.1"/>
    <property type="molecule type" value="Genomic_DNA"/>
</dbReference>
<evidence type="ECO:0000313" key="2">
    <source>
        <dbReference type="Proteomes" id="UP000827872"/>
    </source>
</evidence>
<dbReference type="Proteomes" id="UP000827872">
    <property type="component" value="Linkage Group LG05"/>
</dbReference>